<evidence type="ECO:0000313" key="2">
    <source>
        <dbReference type="EMBL" id="EAR61150.1"/>
    </source>
</evidence>
<dbReference type="InterPro" id="IPR036514">
    <property type="entry name" value="SGNH_hydro_sf"/>
</dbReference>
<dbReference type="Proteomes" id="UP000002171">
    <property type="component" value="Unassembled WGS sequence"/>
</dbReference>
<dbReference type="SUPFAM" id="SSF52266">
    <property type="entry name" value="SGNH hydrolase"/>
    <property type="match status" value="1"/>
</dbReference>
<name>A0A7U8GSJ6_NEPCE</name>
<evidence type="ECO:0000313" key="3">
    <source>
        <dbReference type="Proteomes" id="UP000002171"/>
    </source>
</evidence>
<dbReference type="RefSeq" id="WP_007021432.1">
    <property type="nucleotide sequence ID" value="NZ_CH724126.1"/>
</dbReference>
<accession>A0A7U8GSJ6</accession>
<dbReference type="Gene3D" id="3.40.50.1110">
    <property type="entry name" value="SGNH hydrolase"/>
    <property type="match status" value="1"/>
</dbReference>
<evidence type="ECO:0000259" key="1">
    <source>
        <dbReference type="Pfam" id="PF13472"/>
    </source>
</evidence>
<dbReference type="InterPro" id="IPR051532">
    <property type="entry name" value="Ester_Hydrolysis_Enzymes"/>
</dbReference>
<dbReference type="PANTHER" id="PTHR30383:SF24">
    <property type="entry name" value="THIOESTERASE 1_PROTEASE 1_LYSOPHOSPHOLIPASE L1"/>
    <property type="match status" value="1"/>
</dbReference>
<dbReference type="InterPro" id="IPR013830">
    <property type="entry name" value="SGNH_hydro"/>
</dbReference>
<dbReference type="CDD" id="cd01822">
    <property type="entry name" value="Lysophospholipase_L1_like"/>
    <property type="match status" value="1"/>
</dbReference>
<proteinExistence type="predicted"/>
<dbReference type="Pfam" id="PF13472">
    <property type="entry name" value="Lipase_GDSL_2"/>
    <property type="match status" value="1"/>
</dbReference>
<dbReference type="GO" id="GO:0004622">
    <property type="term" value="F:phosphatidylcholine lysophospholipase activity"/>
    <property type="evidence" value="ECO:0007669"/>
    <property type="project" value="TreeGrafter"/>
</dbReference>
<protein>
    <submittedName>
        <fullName evidence="2">Acyl-CoA thioesterase I</fullName>
    </submittedName>
</protein>
<dbReference type="AlphaFoldDB" id="A0A7U8GSJ6"/>
<keyword evidence="3" id="KW-1185">Reference proteome</keyword>
<dbReference type="PANTHER" id="PTHR30383">
    <property type="entry name" value="THIOESTERASE 1/PROTEASE 1/LYSOPHOSPHOLIPASE L1"/>
    <property type="match status" value="1"/>
</dbReference>
<comment type="caution">
    <text evidence="2">The sequence shown here is derived from an EMBL/GenBank/DDBJ whole genome shotgun (WGS) entry which is preliminary data.</text>
</comment>
<gene>
    <name evidence="2" type="ORF">MED92_04829</name>
</gene>
<feature type="domain" description="SGNH hydrolase-type esterase" evidence="1">
    <location>
        <begin position="24"/>
        <end position="184"/>
    </location>
</feature>
<reference evidence="2 3" key="1">
    <citation type="submission" date="2006-02" db="EMBL/GenBank/DDBJ databases">
        <authorList>
            <person name="Pinhassi J."/>
            <person name="Pedros-Alio C."/>
            <person name="Ferriera S."/>
            <person name="Johnson J."/>
            <person name="Kravitz S."/>
            <person name="Halpern A."/>
            <person name="Remington K."/>
            <person name="Beeson K."/>
            <person name="Tran B."/>
            <person name="Rogers Y.-H."/>
            <person name="Friedman R."/>
            <person name="Venter J.C."/>
        </authorList>
    </citation>
    <scope>NUCLEOTIDE SEQUENCE [LARGE SCALE GENOMIC DNA]</scope>
    <source>
        <strain evidence="2 3">MED92</strain>
    </source>
</reference>
<sequence length="200" mass="21918">MRTAITFLLFVFLTLPVQARSLIVLGDSLSAAYQMAPEEGWVALLEEKMATEGYAYDVINASVSGDTTQNGIARLKTLLKQVDAEIVIIELGGNDGLRGTPPFAIKRNLSRLVNMAKDSGAQVLLLGIQLPSNYGAAYNKQFSEIYPVIAEDENVALVPFFMEQVALVPERMQDDGIHPSAEGQPYLLNTVWPHLEPLIN</sequence>
<dbReference type="EMBL" id="AAOW01000010">
    <property type="protein sequence ID" value="EAR61150.1"/>
    <property type="molecule type" value="Genomic_DNA"/>
</dbReference>
<organism evidence="2 3">
    <name type="scientific">Neptuniibacter caesariensis</name>
    <dbReference type="NCBI Taxonomy" id="207954"/>
    <lineage>
        <taxon>Bacteria</taxon>
        <taxon>Pseudomonadati</taxon>
        <taxon>Pseudomonadota</taxon>
        <taxon>Gammaproteobacteria</taxon>
        <taxon>Oceanospirillales</taxon>
        <taxon>Oceanospirillaceae</taxon>
        <taxon>Neptuniibacter</taxon>
    </lineage>
</organism>